<proteinExistence type="predicted"/>
<keyword evidence="6" id="KW-1185">Reference proteome</keyword>
<organism evidence="5 6">
    <name type="scientific">Macrostomum lignano</name>
    <dbReference type="NCBI Taxonomy" id="282301"/>
    <lineage>
        <taxon>Eukaryota</taxon>
        <taxon>Metazoa</taxon>
        <taxon>Spiralia</taxon>
        <taxon>Lophotrochozoa</taxon>
        <taxon>Platyhelminthes</taxon>
        <taxon>Rhabditophora</taxon>
        <taxon>Macrostomorpha</taxon>
        <taxon>Macrostomida</taxon>
        <taxon>Macrostomidae</taxon>
        <taxon>Macrostomum</taxon>
    </lineage>
</organism>
<feature type="non-terminal residue" evidence="5">
    <location>
        <position position="1"/>
    </location>
</feature>
<dbReference type="AlphaFoldDB" id="A0A267EJA6"/>
<feature type="domain" description="Tyrosine specific protein phosphatases" evidence="4">
    <location>
        <begin position="170"/>
        <end position="237"/>
    </location>
</feature>
<evidence type="ECO:0000313" key="6">
    <source>
        <dbReference type="Proteomes" id="UP000215902"/>
    </source>
</evidence>
<gene>
    <name evidence="5" type="ORF">BOX15_Mlig015823g2</name>
</gene>
<evidence type="ECO:0000259" key="4">
    <source>
        <dbReference type="PROSITE" id="PS50056"/>
    </source>
</evidence>
<dbReference type="SMART" id="SM00195">
    <property type="entry name" value="DSPc"/>
    <property type="match status" value="1"/>
</dbReference>
<keyword evidence="1" id="KW-0378">Hydrolase</keyword>
<evidence type="ECO:0000256" key="1">
    <source>
        <dbReference type="ARBA" id="ARBA00022801"/>
    </source>
</evidence>
<feature type="region of interest" description="Disordered" evidence="2">
    <location>
        <begin position="253"/>
        <end position="275"/>
    </location>
</feature>
<reference evidence="5 6" key="1">
    <citation type="submission" date="2017-06" db="EMBL/GenBank/DDBJ databases">
        <title>A platform for efficient transgenesis in Macrostomum lignano, a flatworm model organism for stem cell research.</title>
        <authorList>
            <person name="Berezikov E."/>
        </authorList>
    </citation>
    <scope>NUCLEOTIDE SEQUENCE [LARGE SCALE GENOMIC DNA]</scope>
    <source>
        <strain evidence="5">DV1</strain>
        <tissue evidence="5">Whole organism</tissue>
    </source>
</reference>
<feature type="compositionally biased region" description="Low complexity" evidence="2">
    <location>
        <begin position="266"/>
        <end position="275"/>
    </location>
</feature>
<dbReference type="OrthoDB" id="542013at2759"/>
<dbReference type="Pfam" id="PF22785">
    <property type="entry name" value="Tc-R-P"/>
    <property type="match status" value="1"/>
</dbReference>
<accession>A0A267EJA6</accession>
<dbReference type="PROSITE" id="PS50056">
    <property type="entry name" value="TYR_PHOSPHATASE_2"/>
    <property type="match status" value="1"/>
</dbReference>
<dbReference type="Proteomes" id="UP000215902">
    <property type="component" value="Unassembled WGS sequence"/>
</dbReference>
<evidence type="ECO:0000256" key="2">
    <source>
        <dbReference type="SAM" id="MobiDB-lite"/>
    </source>
</evidence>
<dbReference type="FunFam" id="3.90.190.10:FF:000157">
    <property type="entry name" value="Protein-tyrosine phosphatase"/>
    <property type="match status" value="1"/>
</dbReference>
<dbReference type="Gene3D" id="3.90.190.10">
    <property type="entry name" value="Protein tyrosine phosphatase superfamily"/>
    <property type="match status" value="1"/>
</dbReference>
<name>A0A267EJA6_9PLAT</name>
<feature type="domain" description="Tyrosine-protein phosphatase" evidence="3">
    <location>
        <begin position="84"/>
        <end position="249"/>
    </location>
</feature>
<evidence type="ECO:0000313" key="5">
    <source>
        <dbReference type="EMBL" id="PAA61600.1"/>
    </source>
</evidence>
<evidence type="ECO:0000259" key="3">
    <source>
        <dbReference type="PROSITE" id="PS50054"/>
    </source>
</evidence>
<dbReference type="InterPro" id="IPR050561">
    <property type="entry name" value="PTP"/>
</dbReference>
<dbReference type="InterPro" id="IPR029021">
    <property type="entry name" value="Prot-tyrosine_phosphatase-like"/>
</dbReference>
<comment type="caution">
    <text evidence="5">The sequence shown here is derived from an EMBL/GenBank/DDBJ whole genome shotgun (WGS) entry which is preliminary data.</text>
</comment>
<dbReference type="PANTHER" id="PTHR23339">
    <property type="entry name" value="TYROSINE SPECIFIC PROTEIN PHOSPHATASE AND DUAL SPECIFICITY PROTEIN PHOSPHATASE"/>
    <property type="match status" value="1"/>
</dbReference>
<dbReference type="PROSITE" id="PS50054">
    <property type="entry name" value="TYR_PHOSPHATASE_DUAL"/>
    <property type="match status" value="1"/>
</dbReference>
<dbReference type="GO" id="GO:0016787">
    <property type="term" value="F:hydrolase activity"/>
    <property type="evidence" value="ECO:0007669"/>
    <property type="project" value="UniProtKB-KW"/>
</dbReference>
<dbReference type="PROSITE" id="PS00383">
    <property type="entry name" value="TYR_PHOSPHATASE_1"/>
    <property type="match status" value="1"/>
</dbReference>
<protein>
    <submittedName>
        <fullName evidence="5">Uncharacterized protein</fullName>
    </submittedName>
</protein>
<dbReference type="InterPro" id="IPR003595">
    <property type="entry name" value="Tyr_Pase_cat"/>
</dbReference>
<dbReference type="STRING" id="282301.A0A267EJA6"/>
<dbReference type="InterPro" id="IPR000387">
    <property type="entry name" value="Tyr_Pase_dom"/>
</dbReference>
<dbReference type="SMART" id="SM00404">
    <property type="entry name" value="PTPc_motif"/>
    <property type="match status" value="1"/>
</dbReference>
<dbReference type="EMBL" id="NIVC01002014">
    <property type="protein sequence ID" value="PAA61600.1"/>
    <property type="molecule type" value="Genomic_DNA"/>
</dbReference>
<dbReference type="InterPro" id="IPR016130">
    <property type="entry name" value="Tyr_Pase_AS"/>
</dbReference>
<feature type="compositionally biased region" description="Basic and acidic residues" evidence="2">
    <location>
        <begin position="368"/>
        <end position="384"/>
    </location>
</feature>
<dbReference type="InterPro" id="IPR020422">
    <property type="entry name" value="TYR_PHOSPHATASE_DUAL_dom"/>
</dbReference>
<sequence>AESKPSQGLVHSYSRECVEWRNTEEERSEMLGKPPESLYTALGNAVRLGLSGETLCRQFCGGAACKHCDPVGRFAEDAYAVRGLHSHWVTKTILAMSRPVQARVEELNIIDQFKEQGIRAVVNLQEPGEHAHCGQPLVNGGFSYDPALFMAAGLAVYNFAWPDFTTVQFERLLDVVKVMQFAASEGSVAVHCHAGLGRTGLVIACYLIFVERLSGEEAIAYVRHRRPQSIQTQLQVDSVMDFAERIRPTWCCSPTGPSRGPPVQLRGAHAAPGGHPAWRGGQAAALPVPAGVRGHAAAAAATAGGGQRGGAAQSGAQRLACARRGARRLAGFAEQSALLPGDSPVQGASQADSLPAVLAAPAQGARALHSERVHPDEDADDHWRPGRGGPVHQHPGPLHGAVPAAAGKRPV</sequence>
<feature type="region of interest" description="Disordered" evidence="2">
    <location>
        <begin position="364"/>
        <end position="411"/>
    </location>
</feature>
<dbReference type="SUPFAM" id="SSF52799">
    <property type="entry name" value="(Phosphotyrosine protein) phosphatases II"/>
    <property type="match status" value="1"/>
</dbReference>